<protein>
    <submittedName>
        <fullName evidence="4">Glycosyltransferase</fullName>
    </submittedName>
    <submittedName>
        <fullName evidence="3">Putative N-acetylmannosaminyltransferase</fullName>
        <ecNumber evidence="3">2.4.1.187</ecNumber>
    </submittedName>
</protein>
<dbReference type="RefSeq" id="WP_023325303.1">
    <property type="nucleotide sequence ID" value="NZ_CAESWW010000001.1"/>
</dbReference>
<accession>A0A193SCI9</accession>
<organism evidence="3">
    <name type="scientific">Klebsiella pneumoniae</name>
    <dbReference type="NCBI Taxonomy" id="573"/>
    <lineage>
        <taxon>Bacteria</taxon>
        <taxon>Pseudomonadati</taxon>
        <taxon>Pseudomonadota</taxon>
        <taxon>Gammaproteobacteria</taxon>
        <taxon>Enterobacterales</taxon>
        <taxon>Enterobacteriaceae</taxon>
        <taxon>Klebsiella/Raoultella group</taxon>
        <taxon>Klebsiella</taxon>
        <taxon>Klebsiella pneumoniae complex</taxon>
    </lineage>
</organism>
<dbReference type="GO" id="GO:0047244">
    <property type="term" value="F:N-acetylglucosaminyldiphosphoundecaprenol N-acetyl-beta-D-mannosaminyltransferase activity"/>
    <property type="evidence" value="ECO:0007669"/>
    <property type="project" value="UniProtKB-EC"/>
</dbReference>
<dbReference type="EC" id="2.4.1.187" evidence="3"/>
<reference evidence="3" key="1">
    <citation type="submission" date="2016-02" db="EMBL/GenBank/DDBJ databases">
        <authorList>
            <person name="Wen L."/>
            <person name="He K."/>
            <person name="Yang H."/>
        </authorList>
    </citation>
    <scope>NUCLEOTIDE SEQUENCE</scope>
    <source>
        <strain evidence="3">AF</strain>
    </source>
</reference>
<dbReference type="EMBL" id="WJWF01000001">
    <property type="protein sequence ID" value="MRL34059.1"/>
    <property type="molecule type" value="Genomic_DNA"/>
</dbReference>
<dbReference type="PANTHER" id="PTHR34136:SF1">
    <property type="entry name" value="UDP-N-ACETYL-D-MANNOSAMINURONIC ACID TRANSFERASE"/>
    <property type="match status" value="1"/>
</dbReference>
<evidence type="ECO:0000256" key="1">
    <source>
        <dbReference type="ARBA" id="ARBA00022676"/>
    </source>
</evidence>
<gene>
    <name evidence="3" type="primary">wcuW</name>
    <name evidence="4" type="ORF">GJJ18_01310</name>
</gene>
<evidence type="ECO:0000313" key="3">
    <source>
        <dbReference type="EMBL" id="CZQ24225.1"/>
    </source>
</evidence>
<reference evidence="3" key="2">
    <citation type="submission" date="2016-06" db="EMBL/GenBank/DDBJ databases">
        <title>Towards a vaccine: An investigation of Klebsiella pneumoniae surface antigens.</title>
        <authorList>
            <person name="Follador R."/>
            <person name="Heinz E."/>
            <person name="Wyres K.L."/>
            <person name="Ellington M.J."/>
            <person name="Kowarik M."/>
            <person name="Holt K.E."/>
            <person name="Thomson N.R."/>
        </authorList>
    </citation>
    <scope>NUCLEOTIDE SEQUENCE</scope>
    <source>
        <strain evidence="3">AF</strain>
    </source>
</reference>
<dbReference type="Gene3D" id="3.40.50.2300">
    <property type="match status" value="1"/>
</dbReference>
<keyword evidence="2 3" id="KW-0808">Transferase</keyword>
<evidence type="ECO:0000313" key="4">
    <source>
        <dbReference type="EMBL" id="MRL34059.1"/>
    </source>
</evidence>
<sequence length="242" mass="28228">MARNPINVLYEKVKNETSLDFEFQNGIYTFINNYSYLYFRKNLALYDNYSAIYCDGILMTKLAQMAGIKAHRVSFDMTSLAPIVFSYAQKNHKKVAIIGSDSESNAKAINIILTKYPDLLLVKARHGYFKDETDRAHFIKQLSELEPDIIIVGMGTPAQDIFLQEMFMSKWTGVAFSCGGFLHQTAKNGSTYYPDFFNKYNLRWMYRMIDEPKLVSRYLFGYPKSILFFLFDLMRFKFMTKN</sequence>
<dbReference type="PANTHER" id="PTHR34136">
    <property type="match status" value="1"/>
</dbReference>
<dbReference type="AlphaFoldDB" id="A0A193SCI9"/>
<dbReference type="CDD" id="cd06533">
    <property type="entry name" value="Glyco_transf_WecG_TagA"/>
    <property type="match status" value="1"/>
</dbReference>
<dbReference type="InterPro" id="IPR004629">
    <property type="entry name" value="WecG_TagA_CpsF"/>
</dbReference>
<dbReference type="Pfam" id="PF03808">
    <property type="entry name" value="Glyco_tran_WecG"/>
    <property type="match status" value="1"/>
</dbReference>
<evidence type="ECO:0000256" key="2">
    <source>
        <dbReference type="ARBA" id="ARBA00022679"/>
    </source>
</evidence>
<proteinExistence type="predicted"/>
<keyword evidence="1 3" id="KW-0328">Glycosyltransferase</keyword>
<dbReference type="EMBL" id="LT174543">
    <property type="protein sequence ID" value="CZQ24225.1"/>
    <property type="molecule type" value="Genomic_DNA"/>
</dbReference>
<name>A0A193SCI9_KLEPN</name>
<reference evidence="4" key="3">
    <citation type="submission" date="2019-10" db="EMBL/GenBank/DDBJ databases">
        <title>Molecular typing, antibiotic resistance determination and virulence profiling for 36 multidrug-resistant clinical Klebsiella pneumoniae isolates using second- and third-generation sequencing.</title>
        <authorList>
            <person name="Shelenkov A."/>
            <person name="Mikhaylova Y."/>
            <person name="Yanushevich Y."/>
            <person name="Samoilov A."/>
            <person name="Petrova L."/>
            <person name="Fomina V."/>
            <person name="Gusarov V."/>
            <person name="Zamyatin M."/>
            <person name="Shagin D."/>
        </authorList>
    </citation>
    <scope>NUCLEOTIDE SEQUENCE [LARGE SCALE GENOMIC DNA]</scope>
    <source>
        <strain evidence="4">CriePir115</strain>
    </source>
</reference>